<evidence type="ECO:0000259" key="7">
    <source>
        <dbReference type="Pfam" id="PF25019"/>
    </source>
</evidence>
<dbReference type="Pfam" id="PF25019">
    <property type="entry name" value="LRR_R13L1-DRL21"/>
    <property type="match status" value="1"/>
</dbReference>
<evidence type="ECO:0000256" key="2">
    <source>
        <dbReference type="ARBA" id="ARBA00022737"/>
    </source>
</evidence>
<proteinExistence type="predicted"/>
<feature type="domain" description="Disease resistance protein RPS4B/Roq1-like leucine-rich repeats" evidence="5">
    <location>
        <begin position="663"/>
        <end position="885"/>
    </location>
</feature>
<evidence type="ECO:0000259" key="6">
    <source>
        <dbReference type="Pfam" id="PF23559"/>
    </source>
</evidence>
<dbReference type="InterPro" id="IPR058922">
    <property type="entry name" value="WHD_DRP"/>
</dbReference>
<dbReference type="Proteomes" id="UP000237105">
    <property type="component" value="Unassembled WGS sequence"/>
</dbReference>
<evidence type="ECO:0000259" key="5">
    <source>
        <dbReference type="Pfam" id="PF23286"/>
    </source>
</evidence>
<dbReference type="InterPro" id="IPR042197">
    <property type="entry name" value="Apaf_helical"/>
</dbReference>
<accession>A0A2P5DRH0</accession>
<name>A0A2P5DRH0_PARAD</name>
<dbReference type="PANTHER" id="PTHR36766">
    <property type="entry name" value="PLANT BROAD-SPECTRUM MILDEW RESISTANCE PROTEIN RPW8"/>
    <property type="match status" value="1"/>
</dbReference>
<dbReference type="PANTHER" id="PTHR36766:SF59">
    <property type="entry name" value="DISEASE RESISTANCE PROTEIN RGA2-LIKE"/>
    <property type="match status" value="1"/>
</dbReference>
<reference evidence="9" key="1">
    <citation type="submission" date="2016-06" db="EMBL/GenBank/DDBJ databases">
        <title>Parallel loss of symbiosis genes in relatives of nitrogen-fixing non-legume Parasponia.</title>
        <authorList>
            <person name="Van Velzen R."/>
            <person name="Holmer R."/>
            <person name="Bu F."/>
            <person name="Rutten L."/>
            <person name="Van Zeijl A."/>
            <person name="Liu W."/>
            <person name="Santuari L."/>
            <person name="Cao Q."/>
            <person name="Sharma T."/>
            <person name="Shen D."/>
            <person name="Roswanjaya Y."/>
            <person name="Wardhani T."/>
            <person name="Kalhor M.S."/>
            <person name="Jansen J."/>
            <person name="Van den Hoogen J."/>
            <person name="Gungor B."/>
            <person name="Hartog M."/>
            <person name="Hontelez J."/>
            <person name="Verver J."/>
            <person name="Yang W.-C."/>
            <person name="Schijlen E."/>
            <person name="Repin R."/>
            <person name="Schilthuizen M."/>
            <person name="Schranz E."/>
            <person name="Heidstra R."/>
            <person name="Miyata K."/>
            <person name="Fedorova E."/>
            <person name="Kohlen W."/>
            <person name="Bisseling T."/>
            <person name="Smit S."/>
            <person name="Geurts R."/>
        </authorList>
    </citation>
    <scope>NUCLEOTIDE SEQUENCE [LARGE SCALE GENOMIC DNA]</scope>
    <source>
        <strain evidence="9">cv. WU1-14</strain>
    </source>
</reference>
<dbReference type="OrthoDB" id="1935327at2759"/>
<dbReference type="InterPro" id="IPR036388">
    <property type="entry name" value="WH-like_DNA-bd_sf"/>
</dbReference>
<sequence>MKPLFRGGVDGSKILMTTRSGKVALLMNCPTISYYLKGLPEDACWSLFIKRAFRRGEEDKNQTLLPIGKEIVKKCGGVALAAKSLGSLMSFKREESEWWFVRDSELWNLNEGQSGILPALRLSYSNLPPALRNCFAFCSIFPRSYEIEKEKLIHLWMAEGLIEYNDNEGSKPGEDIGNDYFNDLLWMSFFQEMKQSDIHCVVTRSYKMHDIIYDLAQFVARSEYPILGHGFPTPSSFKQIRHSSVICDFKSFICDFKSFMIPNKLYEAKGLRTLLVFSGGNIKEAPRELYSHFKYLLVLDLSGSGLVTIDHSIVRLGGLRFLDLSYTPIKELPHEIQNFHALITFNLINCYNLKALPDLRKMKSLRHFNNIGCVALTRMCSSGLFDESIASVRLFARVDTFDTLTSLDGIKTLPLFVIGGPRDMKLLGLLPNLQGSLKVTQLENVQSIENAIMAELKFKKGIESLELHWGSDDRSLNIDPHRESITSSSRKRKESCSSGPPERLEVDPSLAEQVLQHLLPLSNLRRLLIKGYPGYRLPNLVILFLNEVDLINCGKCRYLPTLGNLPFLHSVSLRGMHGVRRISKEFYDEGTERPFPSLRNLVLDDFPNLTEMSSLGGKTAFPILTKLVVSKCPKLTSVPLIFSLKHLVLQDCSAFLVHFFQGLTSLETLSIENVNDMFHFPGEFPSKNRLLMTLDIKSCPRLRSLPSEFGNLVDLKSLTIQWCGDLFNLPQSFQNLTALESLEIGDCYSLKFLADYEIQGLRKLRTLSIENCNNLTSLSLGFQDLTSLDFLSIMYCPSLGALPQGIEHLSALRSLTILSCQELMSLPEGLTKLKVLHSLEIRRCSGLKALPEWIEKLVSLRSLVISDCHNIAFLPEGVKRLTALQHLSIQDCPQLLQRCNEEGGVDWPKIAHVPYKCIGSPDHRRQSEAGTTSSNR</sequence>
<dbReference type="InterPro" id="IPR058546">
    <property type="entry name" value="RPS4B/Roq1-like_LRR"/>
</dbReference>
<dbReference type="GO" id="GO:0006952">
    <property type="term" value="P:defense response"/>
    <property type="evidence" value="ECO:0007669"/>
    <property type="project" value="UniProtKB-KW"/>
</dbReference>
<dbReference type="Gene3D" id="1.10.8.430">
    <property type="entry name" value="Helical domain of apoptotic protease-activating factors"/>
    <property type="match status" value="1"/>
</dbReference>
<dbReference type="InterPro" id="IPR027417">
    <property type="entry name" value="P-loop_NTPase"/>
</dbReference>
<dbReference type="SUPFAM" id="SSF52047">
    <property type="entry name" value="RNI-like"/>
    <property type="match status" value="1"/>
</dbReference>
<protein>
    <submittedName>
        <fullName evidence="8">NB-ARC domain, LRR domain containing protein</fullName>
    </submittedName>
</protein>
<feature type="domain" description="Disease resistance protein winged helix" evidence="6">
    <location>
        <begin position="140"/>
        <end position="216"/>
    </location>
</feature>
<dbReference type="Pfam" id="PF23286">
    <property type="entry name" value="LRR_13"/>
    <property type="match status" value="1"/>
</dbReference>
<feature type="region of interest" description="Disordered" evidence="4">
    <location>
        <begin position="478"/>
        <end position="504"/>
    </location>
</feature>
<dbReference type="EMBL" id="JXTB01000021">
    <property type="protein sequence ID" value="PON75869.1"/>
    <property type="molecule type" value="Genomic_DNA"/>
</dbReference>
<dbReference type="SUPFAM" id="SSF52058">
    <property type="entry name" value="L domain-like"/>
    <property type="match status" value="1"/>
</dbReference>
<dbReference type="SUPFAM" id="SSF52540">
    <property type="entry name" value="P-loop containing nucleoside triphosphate hydrolases"/>
    <property type="match status" value="1"/>
</dbReference>
<keyword evidence="9" id="KW-1185">Reference proteome</keyword>
<evidence type="ECO:0000256" key="1">
    <source>
        <dbReference type="ARBA" id="ARBA00022614"/>
    </source>
</evidence>
<dbReference type="InterPro" id="IPR056789">
    <property type="entry name" value="LRR_R13L1-DRL21"/>
</dbReference>
<comment type="caution">
    <text evidence="8">The sequence shown here is derived from an EMBL/GenBank/DDBJ whole genome shotgun (WGS) entry which is preliminary data.</text>
</comment>
<evidence type="ECO:0000256" key="4">
    <source>
        <dbReference type="SAM" id="MobiDB-lite"/>
    </source>
</evidence>
<dbReference type="AlphaFoldDB" id="A0A2P5DRH0"/>
<dbReference type="STRING" id="3476.A0A2P5DRH0"/>
<evidence type="ECO:0000313" key="9">
    <source>
        <dbReference type="Proteomes" id="UP000237105"/>
    </source>
</evidence>
<evidence type="ECO:0000256" key="3">
    <source>
        <dbReference type="ARBA" id="ARBA00022821"/>
    </source>
</evidence>
<dbReference type="Gene3D" id="1.10.10.10">
    <property type="entry name" value="Winged helix-like DNA-binding domain superfamily/Winged helix DNA-binding domain"/>
    <property type="match status" value="1"/>
</dbReference>
<gene>
    <name evidence="8" type="ORF">PanWU01x14_038200</name>
</gene>
<organism evidence="8 9">
    <name type="scientific">Parasponia andersonii</name>
    <name type="common">Sponia andersonii</name>
    <dbReference type="NCBI Taxonomy" id="3476"/>
    <lineage>
        <taxon>Eukaryota</taxon>
        <taxon>Viridiplantae</taxon>
        <taxon>Streptophyta</taxon>
        <taxon>Embryophyta</taxon>
        <taxon>Tracheophyta</taxon>
        <taxon>Spermatophyta</taxon>
        <taxon>Magnoliopsida</taxon>
        <taxon>eudicotyledons</taxon>
        <taxon>Gunneridae</taxon>
        <taxon>Pentapetalae</taxon>
        <taxon>rosids</taxon>
        <taxon>fabids</taxon>
        <taxon>Rosales</taxon>
        <taxon>Cannabaceae</taxon>
        <taxon>Parasponia</taxon>
    </lineage>
</organism>
<keyword evidence="2" id="KW-0677">Repeat</keyword>
<dbReference type="Pfam" id="PF23559">
    <property type="entry name" value="WHD_DRP"/>
    <property type="match status" value="1"/>
</dbReference>
<evidence type="ECO:0000313" key="8">
    <source>
        <dbReference type="EMBL" id="PON75869.1"/>
    </source>
</evidence>
<dbReference type="InterPro" id="IPR032675">
    <property type="entry name" value="LRR_dom_sf"/>
</dbReference>
<dbReference type="FunFam" id="1.10.10.10:FF:000322">
    <property type="entry name" value="Probable disease resistance protein At1g63360"/>
    <property type="match status" value="1"/>
</dbReference>
<keyword evidence="1" id="KW-0433">Leucine-rich repeat</keyword>
<feature type="domain" description="R13L1/DRL21-like LRR repeat region" evidence="7">
    <location>
        <begin position="426"/>
        <end position="576"/>
    </location>
</feature>
<dbReference type="Gene3D" id="3.80.10.10">
    <property type="entry name" value="Ribonuclease Inhibitor"/>
    <property type="match status" value="3"/>
</dbReference>
<dbReference type="GO" id="GO:0043531">
    <property type="term" value="F:ADP binding"/>
    <property type="evidence" value="ECO:0007669"/>
    <property type="project" value="InterPro"/>
</dbReference>
<keyword evidence="3" id="KW-0611">Plant defense</keyword>